<dbReference type="AlphaFoldDB" id="A0A5A7TZF3"/>
<dbReference type="Gene3D" id="3.10.10.10">
    <property type="entry name" value="HIV Type 1 Reverse Transcriptase, subunit A, domain 1"/>
    <property type="match status" value="1"/>
</dbReference>
<accession>A0A5A7TZF3</accession>
<dbReference type="SUPFAM" id="SSF53098">
    <property type="entry name" value="Ribonuclease H-like"/>
    <property type="match status" value="1"/>
</dbReference>
<feature type="domain" description="Integrase catalytic" evidence="2">
    <location>
        <begin position="774"/>
        <end position="833"/>
    </location>
</feature>
<dbReference type="CDD" id="cd01647">
    <property type="entry name" value="RT_LTR"/>
    <property type="match status" value="1"/>
</dbReference>
<evidence type="ECO:0000259" key="2">
    <source>
        <dbReference type="PROSITE" id="PS50994"/>
    </source>
</evidence>
<proteinExistence type="predicted"/>
<dbReference type="InterPro" id="IPR041588">
    <property type="entry name" value="Integrase_H2C2"/>
</dbReference>
<organism evidence="3 4">
    <name type="scientific">Cucumis melo var. makuwa</name>
    <name type="common">Oriental melon</name>
    <dbReference type="NCBI Taxonomy" id="1194695"/>
    <lineage>
        <taxon>Eukaryota</taxon>
        <taxon>Viridiplantae</taxon>
        <taxon>Streptophyta</taxon>
        <taxon>Embryophyta</taxon>
        <taxon>Tracheophyta</taxon>
        <taxon>Spermatophyta</taxon>
        <taxon>Magnoliopsida</taxon>
        <taxon>eudicotyledons</taxon>
        <taxon>Gunneridae</taxon>
        <taxon>Pentapetalae</taxon>
        <taxon>rosids</taxon>
        <taxon>fabids</taxon>
        <taxon>Cucurbitales</taxon>
        <taxon>Cucurbitaceae</taxon>
        <taxon>Benincaseae</taxon>
        <taxon>Cucumis</taxon>
    </lineage>
</organism>
<dbReference type="GO" id="GO:0004523">
    <property type="term" value="F:RNA-DNA hybrid ribonuclease activity"/>
    <property type="evidence" value="ECO:0007669"/>
    <property type="project" value="InterPro"/>
</dbReference>
<gene>
    <name evidence="3" type="ORF">E6C27_scaffold114G001550</name>
</gene>
<dbReference type="GO" id="GO:0003676">
    <property type="term" value="F:nucleic acid binding"/>
    <property type="evidence" value="ECO:0007669"/>
    <property type="project" value="InterPro"/>
</dbReference>
<dbReference type="Pfam" id="PF17921">
    <property type="entry name" value="Integrase_H2C2"/>
    <property type="match status" value="1"/>
</dbReference>
<dbReference type="Gene3D" id="1.10.340.70">
    <property type="match status" value="1"/>
</dbReference>
<dbReference type="InterPro" id="IPR043128">
    <property type="entry name" value="Rev_trsase/Diguanyl_cyclase"/>
</dbReference>
<dbReference type="Proteomes" id="UP000321393">
    <property type="component" value="Unassembled WGS sequence"/>
</dbReference>
<dbReference type="InterPro" id="IPR012337">
    <property type="entry name" value="RNaseH-like_sf"/>
</dbReference>
<dbReference type="InterPro" id="IPR002156">
    <property type="entry name" value="RNaseH_domain"/>
</dbReference>
<dbReference type="InterPro" id="IPR043502">
    <property type="entry name" value="DNA/RNA_pol_sf"/>
</dbReference>
<dbReference type="EMBL" id="SSTE01014001">
    <property type="protein sequence ID" value="KAA0046609.1"/>
    <property type="molecule type" value="Genomic_DNA"/>
</dbReference>
<protein>
    <submittedName>
        <fullName evidence="3">Uncharacterized protein</fullName>
    </submittedName>
</protein>
<evidence type="ECO:0000259" key="1">
    <source>
        <dbReference type="PROSITE" id="PS50879"/>
    </source>
</evidence>
<reference evidence="3 4" key="1">
    <citation type="submission" date="2019-08" db="EMBL/GenBank/DDBJ databases">
        <title>Draft genome sequences of two oriental melons (Cucumis melo L. var makuwa).</title>
        <authorList>
            <person name="Kwon S.-Y."/>
        </authorList>
    </citation>
    <scope>NUCLEOTIDE SEQUENCE [LARGE SCALE GENOMIC DNA]</scope>
    <source>
        <strain evidence="4">cv. SW 3</strain>
        <tissue evidence="3">Leaf</tissue>
    </source>
</reference>
<dbReference type="InterPro" id="IPR036397">
    <property type="entry name" value="RNaseH_sf"/>
</dbReference>
<dbReference type="Pfam" id="PF13456">
    <property type="entry name" value="RVT_3"/>
    <property type="match status" value="1"/>
</dbReference>
<evidence type="ECO:0000313" key="4">
    <source>
        <dbReference type="Proteomes" id="UP000321393"/>
    </source>
</evidence>
<dbReference type="InterPro" id="IPR001584">
    <property type="entry name" value="Integrase_cat-core"/>
</dbReference>
<dbReference type="PROSITE" id="PS50879">
    <property type="entry name" value="RNASE_H_1"/>
    <property type="match status" value="1"/>
</dbReference>
<feature type="domain" description="RNase H type-1" evidence="1">
    <location>
        <begin position="488"/>
        <end position="621"/>
    </location>
</feature>
<comment type="caution">
    <text evidence="3">The sequence shown here is derived from an EMBL/GenBank/DDBJ whole genome shotgun (WGS) entry which is preliminary data.</text>
</comment>
<dbReference type="PANTHER" id="PTHR48475">
    <property type="entry name" value="RIBONUCLEASE H"/>
    <property type="match status" value="1"/>
</dbReference>
<dbReference type="PANTHER" id="PTHR48475:SF1">
    <property type="entry name" value="RNASE H TYPE-1 DOMAIN-CONTAINING PROTEIN"/>
    <property type="match status" value="1"/>
</dbReference>
<dbReference type="CDD" id="cd09279">
    <property type="entry name" value="RNase_HI_like"/>
    <property type="match status" value="1"/>
</dbReference>
<dbReference type="Gene3D" id="3.30.420.10">
    <property type="entry name" value="Ribonuclease H-like superfamily/Ribonuclease H"/>
    <property type="match status" value="2"/>
</dbReference>
<name>A0A5A7TZF3_CUCMM</name>
<dbReference type="OrthoDB" id="101614at2759"/>
<evidence type="ECO:0000313" key="3">
    <source>
        <dbReference type="EMBL" id="KAA0046609.1"/>
    </source>
</evidence>
<dbReference type="PROSITE" id="PS50994">
    <property type="entry name" value="INTEGRASE"/>
    <property type="match status" value="1"/>
</dbReference>
<dbReference type="Gene3D" id="3.30.70.270">
    <property type="match status" value="2"/>
</dbReference>
<sequence>MGCEMKEERISIPHLSETFKLGELLFDTHQRKRHNEDSEISIAVVSENTSPPHPLVHKCPPGFELNNWEIKKTLKVTKGSQKIHNRNTRVEGDVDDAVDFEVPICNLEQNIGEGESDISPELLRLIEQEEKKTMPYQETLKVINLGTPEEVKEVRIGTLASEQDQSELVALLHEFKDIFAWSYQDMPGLDTEIVTHQLPLKPECKLIRQKLRKLKPKTLIKIKEEVKKQFDAGFLAVAKYPIWVANIVPVPKKDGKVRMCVDYRDLNRASPKDNFPLPHIDVLVDNMPVFPPSHLWMDFQDTTRSKWLQKIKKKRHSSPCGERSAIKLEEKHVVTLRKLFERLRKFQLKLNPAKCIFGVASGKLLGFIVSREGIKVDPDKIKAIVDLRPPKTQKEIKDYLQSPPILVPPTPGRPLILYLTVKEGSMGCVLGQHDSTGKKEQAVYYLSKKKAIKGSVIADCLTELPIEDYEPMKFDFPDEDIMALVNTSSNTWTMMFDGATNEIGHGVGAILMSPDGKWYPLTAKLYFDCTNNMAEYEACSMGVRMAYEMKVKKLRVLGDSLLVVHQLNGEWETRDAKLIPYNDYIRTIAQTFYSITFEHVPRESNQVADALATFSAMFNVAYSEEVQPIRMEKYKTPSYCMSLEREPDGKSWYHDIKHYIAYREYPPGASENSKRTIRRLAMKFFLSGEVLYKRNYDMTLLRCVDALEAKIFLEEIHEGVCGTHANGHMMARQILRAGYFWLTMESDCIKYVRRCHKCQIYADKVHAPASPLHVLTAPWPFSMWGLDVIGPIERKASNGHRFILVAIDYFTKWVEAASYKSVTKQAVVKYGLP</sequence>
<dbReference type="GO" id="GO:0015074">
    <property type="term" value="P:DNA integration"/>
    <property type="evidence" value="ECO:0007669"/>
    <property type="project" value="InterPro"/>
</dbReference>
<dbReference type="SUPFAM" id="SSF56672">
    <property type="entry name" value="DNA/RNA polymerases"/>
    <property type="match status" value="1"/>
</dbReference>